<sequence length="397" mass="44257">PRSPPSPIWLPPAIPLHHTTTPLHTIPIVSTHHCDSRTFAMDQSKTDKSVTPRPQVVCIDVVPSAFLISPQVDQRLRVYAKMLAEKIAEAGSMPSVNVSYLQCSSRETKKERRASEATHVQVFRNPIWWKYLPPFYVHEKTPNLECGDDTTPFVRSWQSILKMKYFYEGLRSRLAAISKLPMGLCLAEDQHALEVQHHRHEGRLTPINLRLGVPTLDVDANSLLATPPSLAWALTVTMEFNRLQAEDEKTRRLDSNLTVKTVGVLENWIEFLTYGTLLTDDINKSSVVGGDKLLSNTTSMVQRVSCEPPIITIVIDPVTKGDLERGCVEVDTEGVDEQFLHIEFAWRNAVTNQVSDGSAILICDDDLKTSTEATAHKVITLCQERLSITAAPSSGST</sequence>
<protein>
    <submittedName>
        <fullName evidence="1">PINc domain-containing protein</fullName>
    </submittedName>
</protein>
<dbReference type="WBParaSite" id="MCU_001839-RC">
    <property type="protein sequence ID" value="MCU_001839-RC"/>
    <property type="gene ID" value="MCU_001839"/>
</dbReference>
<organism evidence="1">
    <name type="scientific">Mesocestoides corti</name>
    <name type="common">Flatworm</name>
    <dbReference type="NCBI Taxonomy" id="53468"/>
    <lineage>
        <taxon>Eukaryota</taxon>
        <taxon>Metazoa</taxon>
        <taxon>Spiralia</taxon>
        <taxon>Lophotrochozoa</taxon>
        <taxon>Platyhelminthes</taxon>
        <taxon>Cestoda</taxon>
        <taxon>Eucestoda</taxon>
        <taxon>Cyclophyllidea</taxon>
        <taxon>Mesocestoididae</taxon>
        <taxon>Mesocestoides</taxon>
    </lineage>
</organism>
<evidence type="ECO:0000313" key="1">
    <source>
        <dbReference type="WBParaSite" id="MCU_001839-RC"/>
    </source>
</evidence>
<proteinExistence type="predicted"/>
<accession>A0A5K3ENH2</accession>
<name>A0A5K3ENH2_MESCO</name>
<reference evidence="1" key="1">
    <citation type="submission" date="2019-11" db="UniProtKB">
        <authorList>
            <consortium name="WormBaseParasite"/>
        </authorList>
    </citation>
    <scope>IDENTIFICATION</scope>
</reference>
<dbReference type="AlphaFoldDB" id="A0A5K3ENH2"/>